<dbReference type="AlphaFoldDB" id="A0A5N4B4H8"/>
<keyword evidence="5" id="KW-1185">Reference proteome</keyword>
<sequence>MKNTCYYVYTYTFSLTIISDDAFALSTKVMKPYPGNNLTHDKRIFNYRLSRARRVVENAFGILANRFRQSYTRSNTTAQKIRDEFKEYFISVIGKVDW</sequence>
<evidence type="ECO:0000259" key="3">
    <source>
        <dbReference type="Pfam" id="PF13359"/>
    </source>
</evidence>
<feature type="domain" description="DDE Tnp4" evidence="3">
    <location>
        <begin position="16"/>
        <end position="70"/>
    </location>
</feature>
<name>A0A5N4B4H8_PHOPY</name>
<protein>
    <recommendedName>
        <fullName evidence="3">DDE Tnp4 domain-containing protein</fullName>
    </recommendedName>
</protein>
<proteinExistence type="predicted"/>
<accession>A0A5N4B4H8</accession>
<reference evidence="4 5" key="1">
    <citation type="journal article" date="2018" name="Elife">
        <title>Firefly genomes illuminate parallel origins of bioluminescence in beetles.</title>
        <authorList>
            <person name="Fallon T.R."/>
            <person name="Lower S.E."/>
            <person name="Chang C.H."/>
            <person name="Bessho-Uehara M."/>
            <person name="Martin G.J."/>
            <person name="Bewick A.J."/>
            <person name="Behringer M."/>
            <person name="Debat H.J."/>
            <person name="Wong I."/>
            <person name="Day J.C."/>
            <person name="Suvorov A."/>
            <person name="Silva C.J."/>
            <person name="Stanger-Hall K.F."/>
            <person name="Hall D.W."/>
            <person name="Schmitz R.J."/>
            <person name="Nelson D.R."/>
            <person name="Lewis S.M."/>
            <person name="Shigenobu S."/>
            <person name="Bybee S.M."/>
            <person name="Larracuente A.M."/>
            <person name="Oba Y."/>
            <person name="Weng J.K."/>
        </authorList>
    </citation>
    <scope>NUCLEOTIDE SEQUENCE [LARGE SCALE GENOMIC DNA]</scope>
    <source>
        <strain evidence="4">1611_PpyrPB1</strain>
        <tissue evidence="4">Whole body</tissue>
    </source>
</reference>
<comment type="cofactor">
    <cofactor evidence="1">
        <name>a divalent metal cation</name>
        <dbReference type="ChEBI" id="CHEBI:60240"/>
    </cofactor>
</comment>
<dbReference type="Proteomes" id="UP000327044">
    <property type="component" value="Unassembled WGS sequence"/>
</dbReference>
<dbReference type="Pfam" id="PF13359">
    <property type="entry name" value="DDE_Tnp_4"/>
    <property type="match status" value="1"/>
</dbReference>
<keyword evidence="2" id="KW-0479">Metal-binding</keyword>
<gene>
    <name evidence="4" type="ORF">PPYR_01408</name>
</gene>
<comment type="caution">
    <text evidence="4">The sequence shown here is derived from an EMBL/GenBank/DDBJ whole genome shotgun (WGS) entry which is preliminary data.</text>
</comment>
<evidence type="ECO:0000313" key="5">
    <source>
        <dbReference type="Proteomes" id="UP000327044"/>
    </source>
</evidence>
<evidence type="ECO:0000256" key="1">
    <source>
        <dbReference type="ARBA" id="ARBA00001968"/>
    </source>
</evidence>
<dbReference type="InterPro" id="IPR027806">
    <property type="entry name" value="HARBI1_dom"/>
</dbReference>
<dbReference type="EMBL" id="VVIM01000001">
    <property type="protein sequence ID" value="KAB0804438.1"/>
    <property type="molecule type" value="Genomic_DNA"/>
</dbReference>
<dbReference type="InParanoid" id="A0A5N4B4H8"/>
<organism evidence="4 5">
    <name type="scientific">Photinus pyralis</name>
    <name type="common">Common eastern firefly</name>
    <name type="synonym">Lampyris pyralis</name>
    <dbReference type="NCBI Taxonomy" id="7054"/>
    <lineage>
        <taxon>Eukaryota</taxon>
        <taxon>Metazoa</taxon>
        <taxon>Ecdysozoa</taxon>
        <taxon>Arthropoda</taxon>
        <taxon>Hexapoda</taxon>
        <taxon>Insecta</taxon>
        <taxon>Pterygota</taxon>
        <taxon>Neoptera</taxon>
        <taxon>Endopterygota</taxon>
        <taxon>Coleoptera</taxon>
        <taxon>Polyphaga</taxon>
        <taxon>Elateriformia</taxon>
        <taxon>Elateroidea</taxon>
        <taxon>Lampyridae</taxon>
        <taxon>Lampyrinae</taxon>
        <taxon>Photinus</taxon>
    </lineage>
</organism>
<evidence type="ECO:0000256" key="2">
    <source>
        <dbReference type="ARBA" id="ARBA00022723"/>
    </source>
</evidence>
<evidence type="ECO:0000313" key="4">
    <source>
        <dbReference type="EMBL" id="KAB0804438.1"/>
    </source>
</evidence>
<dbReference type="GO" id="GO:0046872">
    <property type="term" value="F:metal ion binding"/>
    <property type="evidence" value="ECO:0007669"/>
    <property type="project" value="UniProtKB-KW"/>
</dbReference>